<dbReference type="InterPro" id="IPR054648">
    <property type="entry name" value="TudS-rel"/>
</dbReference>
<sequence>MRRGKKLCLVCHCILNGNSKVGGSCKYEGANVEVVKALMDRGYGIIQLPCPENTIYGIRRWGHVKEQFDNNFYRKVSRDLLNPIVDEIQDYINDGYTLEHIVGVFGSPSCGVYHTCSSALWYGELSKNENLSDTLKTVNCVDGSGVFIEELINIIEERNIDTKFVEVRESNILPQW</sequence>
<comment type="caution">
    <text evidence="1">The sequence shown here is derived from an EMBL/GenBank/DDBJ whole genome shotgun (WGS) entry which is preliminary data.</text>
</comment>
<evidence type="ECO:0000313" key="1">
    <source>
        <dbReference type="EMBL" id="MBP2024217.1"/>
    </source>
</evidence>
<organism evidence="1 2">
    <name type="scientific">Clostridium punense</name>
    <dbReference type="NCBI Taxonomy" id="1054297"/>
    <lineage>
        <taxon>Bacteria</taxon>
        <taxon>Bacillati</taxon>
        <taxon>Bacillota</taxon>
        <taxon>Clostridia</taxon>
        <taxon>Eubacteriales</taxon>
        <taxon>Clostridiaceae</taxon>
        <taxon>Clostridium</taxon>
    </lineage>
</organism>
<keyword evidence="2" id="KW-1185">Reference proteome</keyword>
<dbReference type="NCBIfam" id="NF045597">
    <property type="entry name" value="TudS_rel_CD3072"/>
    <property type="match status" value="1"/>
</dbReference>
<gene>
    <name evidence="1" type="ORF">J2Z44_004072</name>
</gene>
<evidence type="ECO:0000313" key="2">
    <source>
        <dbReference type="Proteomes" id="UP001519308"/>
    </source>
</evidence>
<dbReference type="Proteomes" id="UP001519308">
    <property type="component" value="Unassembled WGS sequence"/>
</dbReference>
<protein>
    <submittedName>
        <fullName evidence="1">Secreted protein</fullName>
    </submittedName>
</protein>
<dbReference type="EMBL" id="JAGGLL010000054">
    <property type="protein sequence ID" value="MBP2024217.1"/>
    <property type="molecule type" value="Genomic_DNA"/>
</dbReference>
<accession>A0ABS4K8W8</accession>
<name>A0ABS4K8W8_9CLOT</name>
<proteinExistence type="predicted"/>
<reference evidence="1 2" key="1">
    <citation type="submission" date="2021-03" db="EMBL/GenBank/DDBJ databases">
        <title>Genomic Encyclopedia of Type Strains, Phase IV (KMG-IV): sequencing the most valuable type-strain genomes for metagenomic binning, comparative biology and taxonomic classification.</title>
        <authorList>
            <person name="Goeker M."/>
        </authorList>
    </citation>
    <scope>NUCLEOTIDE SEQUENCE [LARGE SCALE GENOMIC DNA]</scope>
    <source>
        <strain evidence="1 2">DSM 28650</strain>
    </source>
</reference>
<dbReference type="RefSeq" id="WP_209649999.1">
    <property type="nucleotide sequence ID" value="NZ_JAGGLL010000054.1"/>
</dbReference>